<name>A0A8S5PFD9_9CAUD</name>
<proteinExistence type="predicted"/>
<protein>
    <submittedName>
        <fullName evidence="1">Uncharacterized protein</fullName>
    </submittedName>
</protein>
<organism evidence="1">
    <name type="scientific">Siphoviridae sp. ctrEg9</name>
    <dbReference type="NCBI Taxonomy" id="2825688"/>
    <lineage>
        <taxon>Viruses</taxon>
        <taxon>Duplodnaviria</taxon>
        <taxon>Heunggongvirae</taxon>
        <taxon>Uroviricota</taxon>
        <taxon>Caudoviricetes</taxon>
    </lineage>
</organism>
<sequence>MNPGVLDYTGEAVVDVHSAGIPGVVKLTIHTSTTSTSALLDSYALSELRTIIQKTLERTTNK</sequence>
<dbReference type="EMBL" id="BK015417">
    <property type="protein sequence ID" value="DAE05790.1"/>
    <property type="molecule type" value="Genomic_DNA"/>
</dbReference>
<evidence type="ECO:0000313" key="1">
    <source>
        <dbReference type="EMBL" id="DAE05790.1"/>
    </source>
</evidence>
<reference evidence="1" key="1">
    <citation type="journal article" date="2021" name="Proc. Natl. Acad. Sci. U.S.A.">
        <title>A Catalog of Tens of Thousands of Viruses from Human Metagenomes Reveals Hidden Associations with Chronic Diseases.</title>
        <authorList>
            <person name="Tisza M.J."/>
            <person name="Buck C.B."/>
        </authorList>
    </citation>
    <scope>NUCLEOTIDE SEQUENCE</scope>
    <source>
        <strain evidence="1">CtrEg9</strain>
    </source>
</reference>
<accession>A0A8S5PFD9</accession>